<name>A0A6G1VNI7_9BACT</name>
<dbReference type="OrthoDB" id="1148871at2"/>
<protein>
    <submittedName>
        <fullName evidence="2">PIN domain-containing protein</fullName>
    </submittedName>
</protein>
<gene>
    <name evidence="2" type="ORF">F7D25_12000</name>
</gene>
<dbReference type="SUPFAM" id="SSF88723">
    <property type="entry name" value="PIN domain-like"/>
    <property type="match status" value="1"/>
</dbReference>
<accession>A0A6G1VNI7</accession>
<comment type="caution">
    <text evidence="2">The sequence shown here is derived from an EMBL/GenBank/DDBJ whole genome shotgun (WGS) entry which is preliminary data.</text>
</comment>
<dbReference type="Gene3D" id="3.40.50.1010">
    <property type="entry name" value="5'-nuclease"/>
    <property type="match status" value="1"/>
</dbReference>
<dbReference type="CDD" id="cd09854">
    <property type="entry name" value="PIN_VapC-like"/>
    <property type="match status" value="1"/>
</dbReference>
<dbReference type="AlphaFoldDB" id="A0A6G1VNI7"/>
<dbReference type="Pfam" id="PF13470">
    <property type="entry name" value="PIN_3"/>
    <property type="match status" value="1"/>
</dbReference>
<evidence type="ECO:0000313" key="3">
    <source>
        <dbReference type="Proteomes" id="UP000477980"/>
    </source>
</evidence>
<feature type="domain" description="PIN" evidence="1">
    <location>
        <begin position="2"/>
        <end position="115"/>
    </location>
</feature>
<dbReference type="Proteomes" id="UP000477980">
    <property type="component" value="Unassembled WGS sequence"/>
</dbReference>
<dbReference type="InterPro" id="IPR002716">
    <property type="entry name" value="PIN_dom"/>
</dbReference>
<dbReference type="EMBL" id="VZAH01000116">
    <property type="protein sequence ID" value="MQP15115.1"/>
    <property type="molecule type" value="Genomic_DNA"/>
</dbReference>
<evidence type="ECO:0000259" key="1">
    <source>
        <dbReference type="Pfam" id="PF13470"/>
    </source>
</evidence>
<organism evidence="2 3">
    <name type="scientific">Segatella copri</name>
    <dbReference type="NCBI Taxonomy" id="165179"/>
    <lineage>
        <taxon>Bacteria</taxon>
        <taxon>Pseudomonadati</taxon>
        <taxon>Bacteroidota</taxon>
        <taxon>Bacteroidia</taxon>
        <taxon>Bacteroidales</taxon>
        <taxon>Prevotellaceae</taxon>
        <taxon>Segatella</taxon>
    </lineage>
</organism>
<dbReference type="RefSeq" id="WP_153091094.1">
    <property type="nucleotide sequence ID" value="NZ_VZAH01000116.1"/>
</dbReference>
<reference evidence="2 3" key="1">
    <citation type="submission" date="2019-09" db="EMBL/GenBank/DDBJ databases">
        <title>Distinct polysaccharide growth profiles of human intestinal Prevotella copri isolates.</title>
        <authorList>
            <person name="Fehlner-Peach H."/>
            <person name="Magnabosco C."/>
            <person name="Raghavan V."/>
            <person name="Scher J.U."/>
            <person name="Tett A."/>
            <person name="Cox L.M."/>
            <person name="Gottsegen C."/>
            <person name="Watters A."/>
            <person name="Wiltshire- Gordon J.D."/>
            <person name="Segata N."/>
            <person name="Bonneau R."/>
            <person name="Littman D.R."/>
        </authorList>
    </citation>
    <scope>NUCLEOTIDE SEQUENCE [LARGE SCALE GENOMIC DNA]</scope>
    <source>
        <strain evidence="3">iAA917</strain>
    </source>
</reference>
<proteinExistence type="predicted"/>
<dbReference type="InterPro" id="IPR029060">
    <property type="entry name" value="PIN-like_dom_sf"/>
</dbReference>
<evidence type="ECO:0000313" key="2">
    <source>
        <dbReference type="EMBL" id="MQP15115.1"/>
    </source>
</evidence>
<sequence length="136" mass="15204">MRVFIDTNVLIDFVANREGFSEDADKLFALGITGDIKLMTSALSYVTAMYVARKYEYQDVKEALLALSNFVDVLDLQGNMVIEMLSSGWKDYEDATQNATALRAEGDCIVTRNKKDFSNSSLPVYTPAELLDILNQ</sequence>